<dbReference type="SUPFAM" id="SSF52096">
    <property type="entry name" value="ClpP/crotonase"/>
    <property type="match status" value="1"/>
</dbReference>
<protein>
    <submittedName>
        <fullName evidence="2">MarR family protein</fullName>
    </submittedName>
</protein>
<dbReference type="EMBL" id="FNBE01000001">
    <property type="protein sequence ID" value="SDE55569.1"/>
    <property type="molecule type" value="Genomic_DNA"/>
</dbReference>
<dbReference type="InterPro" id="IPR036388">
    <property type="entry name" value="WH-like_DNA-bd_sf"/>
</dbReference>
<dbReference type="InterPro" id="IPR000835">
    <property type="entry name" value="HTH_MarR-typ"/>
</dbReference>
<dbReference type="STRING" id="366584.SAMN05216377_101163"/>
<dbReference type="GO" id="GO:0003700">
    <property type="term" value="F:DNA-binding transcription factor activity"/>
    <property type="evidence" value="ECO:0007669"/>
    <property type="project" value="InterPro"/>
</dbReference>
<dbReference type="Gene3D" id="3.90.226.10">
    <property type="entry name" value="2-enoyl-CoA Hydratase, Chain A, domain 1"/>
    <property type="match status" value="1"/>
</dbReference>
<gene>
    <name evidence="2" type="ORF">SAMN05216377_101163</name>
</gene>
<proteinExistence type="predicted"/>
<dbReference type="SUPFAM" id="SSF46785">
    <property type="entry name" value="Winged helix' DNA-binding domain"/>
    <property type="match status" value="1"/>
</dbReference>
<accession>A0A1G7DVP8</accession>
<reference evidence="2 3" key="1">
    <citation type="submission" date="2016-10" db="EMBL/GenBank/DDBJ databases">
        <authorList>
            <person name="de Groot N.N."/>
        </authorList>
    </citation>
    <scope>NUCLEOTIDE SEQUENCE [LARGE SCALE GENOMIC DNA]</scope>
    <source>
        <strain evidence="2 3">CGMCC 4.3143</strain>
    </source>
</reference>
<dbReference type="GO" id="GO:0003824">
    <property type="term" value="F:catalytic activity"/>
    <property type="evidence" value="ECO:0007669"/>
    <property type="project" value="UniProtKB-ARBA"/>
</dbReference>
<evidence type="ECO:0000259" key="1">
    <source>
        <dbReference type="PROSITE" id="PS50995"/>
    </source>
</evidence>
<organism evidence="2 3">
    <name type="scientific">Pseudonocardia oroxyli</name>
    <dbReference type="NCBI Taxonomy" id="366584"/>
    <lineage>
        <taxon>Bacteria</taxon>
        <taxon>Bacillati</taxon>
        <taxon>Actinomycetota</taxon>
        <taxon>Actinomycetes</taxon>
        <taxon>Pseudonocardiales</taxon>
        <taxon>Pseudonocardiaceae</taxon>
        <taxon>Pseudonocardia</taxon>
    </lineage>
</organism>
<dbReference type="PANTHER" id="PTHR11941">
    <property type="entry name" value="ENOYL-COA HYDRATASE-RELATED"/>
    <property type="match status" value="1"/>
</dbReference>
<dbReference type="InterPro" id="IPR029045">
    <property type="entry name" value="ClpP/crotonase-like_dom_sf"/>
</dbReference>
<evidence type="ECO:0000313" key="2">
    <source>
        <dbReference type="EMBL" id="SDE55569.1"/>
    </source>
</evidence>
<dbReference type="Gene3D" id="1.10.10.10">
    <property type="entry name" value="Winged helix-like DNA-binding domain superfamily/Winged helix DNA-binding domain"/>
    <property type="match status" value="1"/>
</dbReference>
<dbReference type="InterPro" id="IPR036390">
    <property type="entry name" value="WH_DNA-bd_sf"/>
</dbReference>
<dbReference type="PROSITE" id="PS50995">
    <property type="entry name" value="HTH_MARR_2"/>
    <property type="match status" value="1"/>
</dbReference>
<dbReference type="Pfam" id="PF12802">
    <property type="entry name" value="MarR_2"/>
    <property type="match status" value="1"/>
</dbReference>
<name>A0A1G7DVP8_PSEOR</name>
<keyword evidence="3" id="KW-1185">Reference proteome</keyword>
<dbReference type="PANTHER" id="PTHR11941:SF54">
    <property type="entry name" value="ENOYL-COA HYDRATASE, MITOCHONDRIAL"/>
    <property type="match status" value="1"/>
</dbReference>
<dbReference type="GO" id="GO:0006635">
    <property type="term" value="P:fatty acid beta-oxidation"/>
    <property type="evidence" value="ECO:0007669"/>
    <property type="project" value="TreeGrafter"/>
</dbReference>
<dbReference type="Pfam" id="PF00378">
    <property type="entry name" value="ECH_1"/>
    <property type="match status" value="1"/>
</dbReference>
<sequence length="302" mass="31883">MDRPDKRNAVDAAMTAGLDAALNELEGDPELWCGVLTGGSQMFCAGTDLANGAGAPTERGGNYGVVRRERSTPLVAAVDGIAYGGGFEIVPACDVVVAGRSARFGLPEVSRGVIANYGAGRWGSPRSWRSASRSGPAGNLRRMKERRDELIRLLQAYTTESARLADEFATRHGLHTTDLHALIAVLAAEGRGVPLTAGRLAAHLGLSSGATTALVDRMERHGYVERVRDPADRRRVVLTYGDEAARVGRAFFGPLGADMDALVAGFSDAELAAVQRFLAGVVEMVAARRAAHSSTAISRPSE</sequence>
<dbReference type="CDD" id="cd06558">
    <property type="entry name" value="crotonase-like"/>
    <property type="match status" value="1"/>
</dbReference>
<dbReference type="InterPro" id="IPR001753">
    <property type="entry name" value="Enoyl-CoA_hydra/iso"/>
</dbReference>
<dbReference type="SMART" id="SM00347">
    <property type="entry name" value="HTH_MARR"/>
    <property type="match status" value="1"/>
</dbReference>
<feature type="domain" description="HTH marR-type" evidence="1">
    <location>
        <begin position="147"/>
        <end position="283"/>
    </location>
</feature>
<dbReference type="Proteomes" id="UP000198967">
    <property type="component" value="Unassembled WGS sequence"/>
</dbReference>
<dbReference type="AlphaFoldDB" id="A0A1G7DVP8"/>
<evidence type="ECO:0000313" key="3">
    <source>
        <dbReference type="Proteomes" id="UP000198967"/>
    </source>
</evidence>